<proteinExistence type="predicted"/>
<dbReference type="InterPro" id="IPR041698">
    <property type="entry name" value="Methyltransf_25"/>
</dbReference>
<dbReference type="Proteomes" id="UP001524478">
    <property type="component" value="Unassembled WGS sequence"/>
</dbReference>
<comment type="caution">
    <text evidence="2">The sequence shown here is derived from an EMBL/GenBank/DDBJ whole genome shotgun (WGS) entry which is preliminary data.</text>
</comment>
<dbReference type="GO" id="GO:0008168">
    <property type="term" value="F:methyltransferase activity"/>
    <property type="evidence" value="ECO:0007669"/>
    <property type="project" value="UniProtKB-KW"/>
</dbReference>
<dbReference type="Pfam" id="PF13649">
    <property type="entry name" value="Methyltransf_25"/>
    <property type="match status" value="1"/>
</dbReference>
<dbReference type="RefSeq" id="WP_216555967.1">
    <property type="nucleotide sequence ID" value="NZ_JAHLOH010000017.1"/>
</dbReference>
<evidence type="ECO:0000313" key="3">
    <source>
        <dbReference type="Proteomes" id="UP001524478"/>
    </source>
</evidence>
<feature type="domain" description="Methyltransferase" evidence="1">
    <location>
        <begin position="46"/>
        <end position="142"/>
    </location>
</feature>
<dbReference type="InterPro" id="IPR050447">
    <property type="entry name" value="Erg6_SMT_methyltransf"/>
</dbReference>
<reference evidence="2 3" key="1">
    <citation type="submission" date="2022-06" db="EMBL/GenBank/DDBJ databases">
        <title>Isolation of gut microbiota from human fecal samples.</title>
        <authorList>
            <person name="Pamer E.G."/>
            <person name="Barat B."/>
            <person name="Waligurski E."/>
            <person name="Medina S."/>
            <person name="Paddock L."/>
            <person name="Mostad J."/>
        </authorList>
    </citation>
    <scope>NUCLEOTIDE SEQUENCE [LARGE SCALE GENOMIC DNA]</scope>
    <source>
        <strain evidence="2 3">DFI.7.95</strain>
    </source>
</reference>
<dbReference type="GO" id="GO:0032259">
    <property type="term" value="P:methylation"/>
    <property type="evidence" value="ECO:0007669"/>
    <property type="project" value="UniProtKB-KW"/>
</dbReference>
<dbReference type="EMBL" id="JANGAC010000013">
    <property type="protein sequence ID" value="MCQ4924564.1"/>
    <property type="molecule type" value="Genomic_DNA"/>
</dbReference>
<sequence>MDRSSNEIWINADNYDDWETSRPLLFRDDMRDAFFKWFRIKSSDNVLDGGCATGVLTRFIARGLDIGTVTGFDISRHFVEYGNNKIKEEGLSTKAKIVLEDGFNLSFADNIFDVVVNHAYLGVLSDNVAGLKEMIRVCKQGGNVSASVSARHFPEINWEGECPFRGNERLNELIEKQEKVYSEITTASVLKQDTYWNVMRFPKMFAMCGLTNITIHPYASGFSYNDSYWSDDFKKYMIMSGIGREIEILEQQRQNPLYAENGFYDDDFKELIELYKCKQNHLINNIHNNENWAWNANMHYIVTGTKG</sequence>
<protein>
    <submittedName>
        <fullName evidence="2">Class I SAM-dependent methyltransferase</fullName>
    </submittedName>
</protein>
<keyword evidence="2" id="KW-0489">Methyltransferase</keyword>
<dbReference type="PANTHER" id="PTHR44068:SF11">
    <property type="entry name" value="GERANYL DIPHOSPHATE 2-C-METHYLTRANSFERASE"/>
    <property type="match status" value="1"/>
</dbReference>
<organism evidence="2 3">
    <name type="scientific">Tissierella carlieri</name>
    <dbReference type="NCBI Taxonomy" id="689904"/>
    <lineage>
        <taxon>Bacteria</taxon>
        <taxon>Bacillati</taxon>
        <taxon>Bacillota</taxon>
        <taxon>Tissierellia</taxon>
        <taxon>Tissierellales</taxon>
        <taxon>Tissierellaceae</taxon>
        <taxon>Tissierella</taxon>
    </lineage>
</organism>
<name>A0ABT1SDK7_9FIRM</name>
<evidence type="ECO:0000259" key="1">
    <source>
        <dbReference type="Pfam" id="PF13649"/>
    </source>
</evidence>
<dbReference type="PANTHER" id="PTHR44068">
    <property type="entry name" value="ZGC:194242"/>
    <property type="match status" value="1"/>
</dbReference>
<dbReference type="CDD" id="cd02440">
    <property type="entry name" value="AdoMet_MTases"/>
    <property type="match status" value="1"/>
</dbReference>
<gene>
    <name evidence="2" type="ORF">NE686_15790</name>
</gene>
<accession>A0ABT1SDK7</accession>
<evidence type="ECO:0000313" key="2">
    <source>
        <dbReference type="EMBL" id="MCQ4924564.1"/>
    </source>
</evidence>
<keyword evidence="2" id="KW-0808">Transferase</keyword>
<keyword evidence="3" id="KW-1185">Reference proteome</keyword>